<feature type="domain" description="ABC transporter" evidence="4">
    <location>
        <begin position="4"/>
        <end position="229"/>
    </location>
</feature>
<evidence type="ECO:0000256" key="1">
    <source>
        <dbReference type="ARBA" id="ARBA00022448"/>
    </source>
</evidence>
<keyword evidence="2" id="KW-0547">Nucleotide-binding</keyword>
<dbReference type="AlphaFoldDB" id="A0A9D2HQC3"/>
<dbReference type="InterPro" id="IPR050166">
    <property type="entry name" value="ABC_transporter_ATP-bind"/>
</dbReference>
<name>A0A9D2HQC3_9BACT</name>
<dbReference type="InterPro" id="IPR017871">
    <property type="entry name" value="ABC_transporter-like_CS"/>
</dbReference>
<proteinExistence type="predicted"/>
<gene>
    <name evidence="5" type="ORF">H9784_10660</name>
</gene>
<dbReference type="PROSITE" id="PS00211">
    <property type="entry name" value="ABC_TRANSPORTER_1"/>
    <property type="match status" value="1"/>
</dbReference>
<dbReference type="Proteomes" id="UP000823821">
    <property type="component" value="Unassembled WGS sequence"/>
</dbReference>
<dbReference type="SMART" id="SM00382">
    <property type="entry name" value="AAA"/>
    <property type="match status" value="1"/>
</dbReference>
<dbReference type="Gene3D" id="3.40.50.300">
    <property type="entry name" value="P-loop containing nucleotide triphosphate hydrolases"/>
    <property type="match status" value="1"/>
</dbReference>
<comment type="caution">
    <text evidence="5">The sequence shown here is derived from an EMBL/GenBank/DDBJ whole genome shotgun (WGS) entry which is preliminary data.</text>
</comment>
<dbReference type="GO" id="GO:0005524">
    <property type="term" value="F:ATP binding"/>
    <property type="evidence" value="ECO:0007669"/>
    <property type="project" value="UniProtKB-KW"/>
</dbReference>
<dbReference type="PROSITE" id="PS50893">
    <property type="entry name" value="ABC_TRANSPORTER_2"/>
    <property type="match status" value="1"/>
</dbReference>
<accession>A0A9D2HQC3</accession>
<dbReference type="InterPro" id="IPR003593">
    <property type="entry name" value="AAA+_ATPase"/>
</dbReference>
<dbReference type="InterPro" id="IPR003439">
    <property type="entry name" value="ABC_transporter-like_ATP-bd"/>
</dbReference>
<reference evidence="5" key="1">
    <citation type="journal article" date="2021" name="PeerJ">
        <title>Extensive microbial diversity within the chicken gut microbiome revealed by metagenomics and culture.</title>
        <authorList>
            <person name="Gilroy R."/>
            <person name="Ravi A."/>
            <person name="Getino M."/>
            <person name="Pursley I."/>
            <person name="Horton D.L."/>
            <person name="Alikhan N.F."/>
            <person name="Baker D."/>
            <person name="Gharbi K."/>
            <person name="Hall N."/>
            <person name="Watson M."/>
            <person name="Adriaenssens E.M."/>
            <person name="Foster-Nyarko E."/>
            <person name="Jarju S."/>
            <person name="Secka A."/>
            <person name="Antonio M."/>
            <person name="Oren A."/>
            <person name="Chaudhuri R.R."/>
            <person name="La Ragione R."/>
            <person name="Hildebrand F."/>
            <person name="Pallen M.J."/>
        </authorList>
    </citation>
    <scope>NUCLEOTIDE SEQUENCE</scope>
    <source>
        <strain evidence="5">5032</strain>
    </source>
</reference>
<evidence type="ECO:0000259" key="4">
    <source>
        <dbReference type="PROSITE" id="PS50893"/>
    </source>
</evidence>
<evidence type="ECO:0000313" key="6">
    <source>
        <dbReference type="Proteomes" id="UP000823821"/>
    </source>
</evidence>
<evidence type="ECO:0000256" key="3">
    <source>
        <dbReference type="ARBA" id="ARBA00022840"/>
    </source>
</evidence>
<dbReference type="InterPro" id="IPR027417">
    <property type="entry name" value="P-loop_NTPase"/>
</dbReference>
<protein>
    <submittedName>
        <fullName evidence="5">ABC transporter ATP-binding protein</fullName>
    </submittedName>
</protein>
<evidence type="ECO:0000256" key="2">
    <source>
        <dbReference type="ARBA" id="ARBA00022741"/>
    </source>
</evidence>
<dbReference type="EMBL" id="DWZD01000053">
    <property type="protein sequence ID" value="HJA80004.1"/>
    <property type="molecule type" value="Genomic_DNA"/>
</dbReference>
<dbReference type="GO" id="GO:0016887">
    <property type="term" value="F:ATP hydrolysis activity"/>
    <property type="evidence" value="ECO:0007669"/>
    <property type="project" value="InterPro"/>
</dbReference>
<reference evidence="5" key="2">
    <citation type="submission" date="2021-04" db="EMBL/GenBank/DDBJ databases">
        <authorList>
            <person name="Gilroy R."/>
        </authorList>
    </citation>
    <scope>NUCLEOTIDE SEQUENCE</scope>
    <source>
        <strain evidence="5">5032</strain>
    </source>
</reference>
<organism evidence="5 6">
    <name type="scientific">Candidatus Desulfovibrio intestinavium</name>
    <dbReference type="NCBI Taxonomy" id="2838534"/>
    <lineage>
        <taxon>Bacteria</taxon>
        <taxon>Pseudomonadati</taxon>
        <taxon>Thermodesulfobacteriota</taxon>
        <taxon>Desulfovibrionia</taxon>
        <taxon>Desulfovibrionales</taxon>
        <taxon>Desulfovibrionaceae</taxon>
        <taxon>Desulfovibrio</taxon>
    </lineage>
</organism>
<evidence type="ECO:0000313" key="5">
    <source>
        <dbReference type="EMBL" id="HJA80004.1"/>
    </source>
</evidence>
<keyword evidence="1" id="KW-0813">Transport</keyword>
<dbReference type="CDD" id="cd03293">
    <property type="entry name" value="ABC_NrtD_SsuB_transporters"/>
    <property type="match status" value="1"/>
</dbReference>
<dbReference type="PANTHER" id="PTHR42788">
    <property type="entry name" value="TAURINE IMPORT ATP-BINDING PROTEIN-RELATED"/>
    <property type="match status" value="1"/>
</dbReference>
<dbReference type="SUPFAM" id="SSF52540">
    <property type="entry name" value="P-loop containing nucleoside triphosphate hydrolases"/>
    <property type="match status" value="1"/>
</dbReference>
<dbReference type="PANTHER" id="PTHR42788:SF19">
    <property type="entry name" value="ALIPHATIC SULFONATES IMPORT ATP-BINDING PROTEIN SSUB 2"/>
    <property type="match status" value="1"/>
</dbReference>
<dbReference type="Pfam" id="PF00005">
    <property type="entry name" value="ABC_tran"/>
    <property type="match status" value="1"/>
</dbReference>
<sequence>MDLLVCRGLRKRFGSVRVLPPTDLTLAEGSVTALIGASGCGKSTLLRLIAGLLPPDGGEILLDGQACRAPGPSRLLVFQEESLFPWLSVADNVGFGLGGLPAMVRRRCVAAMLASVGLSGWENVLPGALSGGMRQRAALARALIMQPRLLLLDEPFAALDAITRERMQRLLVDVQARTRQTMLLVTHDVEEACLLADTVCLMAERRGIVSAQALALPRPRAVDAPAVVAARGSLHAALTASMGGGGEA</sequence>
<keyword evidence="3 5" id="KW-0067">ATP-binding</keyword>